<evidence type="ECO:0000313" key="1">
    <source>
        <dbReference type="EMBL" id="MBK4717647.1"/>
    </source>
</evidence>
<evidence type="ECO:0000313" key="2">
    <source>
        <dbReference type="Proteomes" id="UP000654452"/>
    </source>
</evidence>
<dbReference type="EMBL" id="JAEPIV010000001">
    <property type="protein sequence ID" value="MBK4717647.1"/>
    <property type="molecule type" value="Genomic_DNA"/>
</dbReference>
<reference evidence="1 2" key="1">
    <citation type="submission" date="2021-01" db="EMBL/GenBank/DDBJ databases">
        <title>Azospirillum sp. YIM DDC1 draft genome.</title>
        <authorList>
            <person name="Wang Y.-X."/>
        </authorList>
    </citation>
    <scope>NUCLEOTIDE SEQUENCE [LARGE SCALE GENOMIC DNA]</scope>
    <source>
        <strain evidence="1 2">YIM DDC1</strain>
    </source>
</reference>
<gene>
    <name evidence="1" type="ORF">JJL56_02075</name>
</gene>
<sequence>MPLESEFYRQYLERLTQLVYQELVAKVAVFDYFTKHAYGYGDEPSDVEPLIWFFQSGLYYDVTFSLFRLVDQNNSDRNVYHFLNYTEQNVKKIAWKKPLPAGEIKRLRDSMLSVSPEVNCLIKRRNKFFGHYDKEFFYEPDKIEDEYPFTNQDAVAIVRVLQGVVASCHEAFFGSRPMSVEGFYYAHAEGFYEALRAKHLGRSQTETSDGSITNDGSD</sequence>
<organism evidence="1 2">
    <name type="scientific">Azospirillum aestuarii</name>
    <dbReference type="NCBI Taxonomy" id="2802052"/>
    <lineage>
        <taxon>Bacteria</taxon>
        <taxon>Pseudomonadati</taxon>
        <taxon>Pseudomonadota</taxon>
        <taxon>Alphaproteobacteria</taxon>
        <taxon>Rhodospirillales</taxon>
        <taxon>Azospirillaceae</taxon>
        <taxon>Azospirillum</taxon>
    </lineage>
</organism>
<accession>A0ABS1HTC4</accession>
<protein>
    <recommendedName>
        <fullName evidence="3">HEPN AbiU2-like domain-containing protein</fullName>
    </recommendedName>
</protein>
<dbReference type="RefSeq" id="WP_200484008.1">
    <property type="nucleotide sequence ID" value="NZ_JAEPIV010000001.1"/>
</dbReference>
<keyword evidence="2" id="KW-1185">Reference proteome</keyword>
<comment type="caution">
    <text evidence="1">The sequence shown here is derived from an EMBL/GenBank/DDBJ whole genome shotgun (WGS) entry which is preliminary data.</text>
</comment>
<proteinExistence type="predicted"/>
<name>A0ABS1HTC4_9PROT</name>
<dbReference type="Proteomes" id="UP000654452">
    <property type="component" value="Unassembled WGS sequence"/>
</dbReference>
<evidence type="ECO:0008006" key="3">
    <source>
        <dbReference type="Google" id="ProtNLM"/>
    </source>
</evidence>